<protein>
    <submittedName>
        <fullName evidence="2">Cupin domain-containing protein</fullName>
    </submittedName>
</protein>
<name>A0ABU4RIP8_9HYPH</name>
<evidence type="ECO:0000313" key="2">
    <source>
        <dbReference type="EMBL" id="MDX6804709.1"/>
    </source>
</evidence>
<organism evidence="2 3">
    <name type="scientific">Terrihabitans rhizophilus</name>
    <dbReference type="NCBI Taxonomy" id="3092662"/>
    <lineage>
        <taxon>Bacteria</taxon>
        <taxon>Pseudomonadati</taxon>
        <taxon>Pseudomonadota</taxon>
        <taxon>Alphaproteobacteria</taxon>
        <taxon>Hyphomicrobiales</taxon>
        <taxon>Terrihabitans</taxon>
    </lineage>
</organism>
<accession>A0ABU4RIP8</accession>
<dbReference type="InterPro" id="IPR025979">
    <property type="entry name" value="ChrR-like_cupin_dom"/>
</dbReference>
<comment type="caution">
    <text evidence="2">The sequence shown here is derived from an EMBL/GenBank/DDBJ whole genome shotgun (WGS) entry which is preliminary data.</text>
</comment>
<evidence type="ECO:0000259" key="1">
    <source>
        <dbReference type="Pfam" id="PF12973"/>
    </source>
</evidence>
<dbReference type="EMBL" id="JAXAFJ010000001">
    <property type="protein sequence ID" value="MDX6804709.1"/>
    <property type="molecule type" value="Genomic_DNA"/>
</dbReference>
<dbReference type="Pfam" id="PF12973">
    <property type="entry name" value="Cupin_7"/>
    <property type="match status" value="1"/>
</dbReference>
<gene>
    <name evidence="2" type="ORF">SCD90_01420</name>
</gene>
<dbReference type="Gene3D" id="2.60.120.10">
    <property type="entry name" value="Jelly Rolls"/>
    <property type="match status" value="1"/>
</dbReference>
<reference evidence="2 3" key="1">
    <citation type="submission" date="2023-11" db="EMBL/GenBank/DDBJ databases">
        <authorList>
            <person name="Bao R."/>
        </authorList>
    </citation>
    <scope>NUCLEOTIDE SEQUENCE [LARGE SCALE GENOMIC DNA]</scope>
    <source>
        <strain evidence="2 3">PJ23</strain>
    </source>
</reference>
<keyword evidence="3" id="KW-1185">Reference proteome</keyword>
<sequence>MLEQGLIRDFIGGAWRDLPFAPFHPGVTRHILYGEPEGAAAALLRYEAGARVPRHEHTGFEHILVLDGAQCDENGHYPAGTFAINAPGTVHQVWSDEGCVALLIWERPVRILI</sequence>
<dbReference type="RefSeq" id="WP_319842826.1">
    <property type="nucleotide sequence ID" value="NZ_JAXAFJ010000001.1"/>
</dbReference>
<dbReference type="Proteomes" id="UP001274321">
    <property type="component" value="Unassembled WGS sequence"/>
</dbReference>
<dbReference type="InterPro" id="IPR011051">
    <property type="entry name" value="RmlC_Cupin_sf"/>
</dbReference>
<dbReference type="InterPro" id="IPR014710">
    <property type="entry name" value="RmlC-like_jellyroll"/>
</dbReference>
<evidence type="ECO:0000313" key="3">
    <source>
        <dbReference type="Proteomes" id="UP001274321"/>
    </source>
</evidence>
<feature type="domain" description="ChrR-like cupin" evidence="1">
    <location>
        <begin position="16"/>
        <end position="102"/>
    </location>
</feature>
<dbReference type="SUPFAM" id="SSF51182">
    <property type="entry name" value="RmlC-like cupins"/>
    <property type="match status" value="1"/>
</dbReference>
<proteinExistence type="predicted"/>